<gene>
    <name evidence="5" type="ORF">ISS99_08480</name>
</gene>
<evidence type="ECO:0000256" key="3">
    <source>
        <dbReference type="SAM" id="SignalP"/>
    </source>
</evidence>
<proteinExistence type="predicted"/>
<organism evidence="5 6">
    <name type="scientific">Dyella mobilis</name>
    <dbReference type="NCBI Taxonomy" id="1849582"/>
    <lineage>
        <taxon>Bacteria</taxon>
        <taxon>Pseudomonadati</taxon>
        <taxon>Pseudomonadota</taxon>
        <taxon>Gammaproteobacteria</taxon>
        <taxon>Lysobacterales</taxon>
        <taxon>Rhodanobacteraceae</taxon>
        <taxon>Dyella</taxon>
    </lineage>
</organism>
<dbReference type="RefSeq" id="WP_204631176.1">
    <property type="nucleotide sequence ID" value="NZ_BSOC01000003.1"/>
</dbReference>
<protein>
    <submittedName>
        <fullName evidence="5">DUF4124 domain-containing protein</fullName>
    </submittedName>
</protein>
<keyword evidence="3" id="KW-0732">Signal</keyword>
<keyword evidence="1" id="KW-0175">Coiled coil</keyword>
<feature type="compositionally biased region" description="Polar residues" evidence="2">
    <location>
        <begin position="41"/>
        <end position="50"/>
    </location>
</feature>
<feature type="domain" description="DUF4124" evidence="4">
    <location>
        <begin position="9"/>
        <end position="60"/>
    </location>
</feature>
<feature type="chain" id="PRO_5047250704" evidence="3">
    <location>
        <begin position="19"/>
        <end position="108"/>
    </location>
</feature>
<name>A0ABS2KEG0_9GAMM</name>
<evidence type="ECO:0000313" key="6">
    <source>
        <dbReference type="Proteomes" id="UP001430193"/>
    </source>
</evidence>
<dbReference type="EMBL" id="JADIKF010000038">
    <property type="protein sequence ID" value="MBM7129558.1"/>
    <property type="molecule type" value="Genomic_DNA"/>
</dbReference>
<evidence type="ECO:0000256" key="2">
    <source>
        <dbReference type="SAM" id="MobiDB-lite"/>
    </source>
</evidence>
<evidence type="ECO:0000313" key="5">
    <source>
        <dbReference type="EMBL" id="MBM7129558.1"/>
    </source>
</evidence>
<keyword evidence="6" id="KW-1185">Reference proteome</keyword>
<dbReference type="Proteomes" id="UP001430193">
    <property type="component" value="Unassembled WGS sequence"/>
</dbReference>
<accession>A0ABS2KEG0</accession>
<feature type="compositionally biased region" description="Polar residues" evidence="2">
    <location>
        <begin position="57"/>
        <end position="67"/>
    </location>
</feature>
<dbReference type="Pfam" id="PF13511">
    <property type="entry name" value="DUF4124"/>
    <property type="match status" value="1"/>
</dbReference>
<comment type="caution">
    <text evidence="5">The sequence shown here is derived from an EMBL/GenBank/DDBJ whole genome shotgun (WGS) entry which is preliminary data.</text>
</comment>
<feature type="region of interest" description="Disordered" evidence="2">
    <location>
        <begin position="37"/>
        <end position="67"/>
    </location>
</feature>
<reference evidence="5" key="1">
    <citation type="submission" date="2020-10" db="EMBL/GenBank/DDBJ databases">
        <title>Phylogeny of dyella-like bacteria.</title>
        <authorList>
            <person name="Fu J."/>
        </authorList>
    </citation>
    <scope>NUCLEOTIDE SEQUENCE</scope>
    <source>
        <strain evidence="5">DHON07</strain>
    </source>
</reference>
<sequence length="108" mass="11936">MRFYLFAILSLFAVAAHGQSIFKCKLQDGSTAYQDHPCPGATNTKPTMTITPDDATSPKQEQSLNLTPEQRARLEQSLERLKVITEEISAKQAQMRRAAQQSGSADSH</sequence>
<feature type="coiled-coil region" evidence="1">
    <location>
        <begin position="74"/>
        <end position="101"/>
    </location>
</feature>
<evidence type="ECO:0000259" key="4">
    <source>
        <dbReference type="Pfam" id="PF13511"/>
    </source>
</evidence>
<dbReference type="InterPro" id="IPR025392">
    <property type="entry name" value="DUF4124"/>
</dbReference>
<feature type="signal peptide" evidence="3">
    <location>
        <begin position="1"/>
        <end position="18"/>
    </location>
</feature>
<evidence type="ECO:0000256" key="1">
    <source>
        <dbReference type="SAM" id="Coils"/>
    </source>
</evidence>